<feature type="domain" description="ABC transmembrane type-1" evidence="13">
    <location>
        <begin position="181"/>
        <end position="460"/>
    </location>
</feature>
<dbReference type="GO" id="GO:0005524">
    <property type="term" value="F:ATP binding"/>
    <property type="evidence" value="ECO:0007669"/>
    <property type="project" value="UniProtKB-KW"/>
</dbReference>
<comment type="subcellular location">
    <subcellularLocation>
        <location evidence="1">Cell membrane</location>
        <topology evidence="1">Multi-pass membrane protein</topology>
    </subcellularLocation>
</comment>
<feature type="transmembrane region" description="Helical" evidence="11">
    <location>
        <begin position="317"/>
        <end position="339"/>
    </location>
</feature>
<dbReference type="SUPFAM" id="SSF90123">
    <property type="entry name" value="ABC transporter transmembrane region"/>
    <property type="match status" value="1"/>
</dbReference>
<dbReference type="SMART" id="SM00382">
    <property type="entry name" value="AAA"/>
    <property type="match status" value="1"/>
</dbReference>
<keyword evidence="6" id="KW-0547">Nucleotide-binding</keyword>
<dbReference type="AlphaFoldDB" id="A0AA37MAT9"/>
<evidence type="ECO:0000313" key="16">
    <source>
        <dbReference type="Proteomes" id="UP001055108"/>
    </source>
</evidence>
<feature type="compositionally biased region" description="Low complexity" evidence="10">
    <location>
        <begin position="1"/>
        <end position="24"/>
    </location>
</feature>
<dbReference type="PANTHER" id="PTHR24221:SF647">
    <property type="entry name" value="BLL6336 PROTEIN"/>
    <property type="match status" value="1"/>
</dbReference>
<dbReference type="InterPro" id="IPR011527">
    <property type="entry name" value="ABC1_TM_dom"/>
</dbReference>
<organism evidence="15 16">
    <name type="scientific">Methylobacterium gregans</name>
    <dbReference type="NCBI Taxonomy" id="374424"/>
    <lineage>
        <taxon>Bacteria</taxon>
        <taxon>Pseudomonadati</taxon>
        <taxon>Pseudomonadota</taxon>
        <taxon>Alphaproteobacteria</taxon>
        <taxon>Hyphomicrobiales</taxon>
        <taxon>Methylobacteriaceae</taxon>
        <taxon>Methylobacterium</taxon>
    </lineage>
</organism>
<dbReference type="GO" id="GO:0140359">
    <property type="term" value="F:ABC-type transporter activity"/>
    <property type="evidence" value="ECO:0007669"/>
    <property type="project" value="InterPro"/>
</dbReference>
<keyword evidence="3" id="KW-0813">Transport</keyword>
<keyword evidence="4" id="KW-1003">Cell membrane</keyword>
<dbReference type="PROSITE" id="PS50929">
    <property type="entry name" value="ABC_TM1F"/>
    <property type="match status" value="1"/>
</dbReference>
<name>A0AA37MAT9_9HYPH</name>
<dbReference type="GO" id="GO:0016887">
    <property type="term" value="F:ATP hydrolysis activity"/>
    <property type="evidence" value="ECO:0007669"/>
    <property type="project" value="InterPro"/>
</dbReference>
<dbReference type="InterPro" id="IPR017871">
    <property type="entry name" value="ABC_transporter-like_CS"/>
</dbReference>
<dbReference type="PROSITE" id="PS50990">
    <property type="entry name" value="PEPTIDASE_C39"/>
    <property type="match status" value="1"/>
</dbReference>
<evidence type="ECO:0000259" key="14">
    <source>
        <dbReference type="PROSITE" id="PS50990"/>
    </source>
</evidence>
<reference evidence="15" key="2">
    <citation type="submission" date="2021-08" db="EMBL/GenBank/DDBJ databases">
        <authorList>
            <person name="Tani A."/>
            <person name="Ola A."/>
            <person name="Ogura Y."/>
            <person name="Katsura K."/>
            <person name="Hayashi T."/>
        </authorList>
    </citation>
    <scope>NUCLEOTIDE SEQUENCE</scope>
    <source>
        <strain evidence="15">NBRC 103626</strain>
    </source>
</reference>
<dbReference type="PANTHER" id="PTHR24221">
    <property type="entry name" value="ATP-BINDING CASSETTE SUB-FAMILY B"/>
    <property type="match status" value="1"/>
</dbReference>
<dbReference type="Pfam" id="PF00005">
    <property type="entry name" value="ABC_tran"/>
    <property type="match status" value="1"/>
</dbReference>
<evidence type="ECO:0000259" key="13">
    <source>
        <dbReference type="PROSITE" id="PS50929"/>
    </source>
</evidence>
<evidence type="ECO:0000256" key="7">
    <source>
        <dbReference type="ARBA" id="ARBA00022840"/>
    </source>
</evidence>
<dbReference type="InterPro" id="IPR003593">
    <property type="entry name" value="AAA+_ATPase"/>
</dbReference>
<keyword evidence="16" id="KW-1185">Reference proteome</keyword>
<feature type="transmembrane region" description="Helical" evidence="11">
    <location>
        <begin position="415"/>
        <end position="441"/>
    </location>
</feature>
<keyword evidence="8 11" id="KW-1133">Transmembrane helix</keyword>
<dbReference type="FunFam" id="3.40.50.300:FF:000299">
    <property type="entry name" value="ABC transporter ATP-binding protein/permease"/>
    <property type="match status" value="1"/>
</dbReference>
<dbReference type="PROSITE" id="PS00211">
    <property type="entry name" value="ABC_TRANSPORTER_1"/>
    <property type="match status" value="1"/>
</dbReference>
<feature type="transmembrane region" description="Helical" evidence="11">
    <location>
        <begin position="288"/>
        <end position="311"/>
    </location>
</feature>
<dbReference type="InterPro" id="IPR010132">
    <property type="entry name" value="ATPase_T1SS_HlyB"/>
</dbReference>
<evidence type="ECO:0000259" key="12">
    <source>
        <dbReference type="PROSITE" id="PS50893"/>
    </source>
</evidence>
<feature type="transmembrane region" description="Helical" evidence="11">
    <location>
        <begin position="178"/>
        <end position="199"/>
    </location>
</feature>
<dbReference type="Pfam" id="PF03412">
    <property type="entry name" value="Peptidase_C39"/>
    <property type="match status" value="1"/>
</dbReference>
<keyword evidence="7 15" id="KW-0067">ATP-binding</keyword>
<dbReference type="Gene3D" id="3.90.70.10">
    <property type="entry name" value="Cysteine proteinases"/>
    <property type="match status" value="1"/>
</dbReference>
<evidence type="ECO:0000313" key="15">
    <source>
        <dbReference type="EMBL" id="GJD79215.1"/>
    </source>
</evidence>
<evidence type="ECO:0000256" key="9">
    <source>
        <dbReference type="ARBA" id="ARBA00023136"/>
    </source>
</evidence>
<evidence type="ECO:0000256" key="2">
    <source>
        <dbReference type="ARBA" id="ARBA00005417"/>
    </source>
</evidence>
<dbReference type="GO" id="GO:0030253">
    <property type="term" value="P:protein secretion by the type I secretion system"/>
    <property type="evidence" value="ECO:0007669"/>
    <property type="project" value="InterPro"/>
</dbReference>
<dbReference type="InterPro" id="IPR005074">
    <property type="entry name" value="Peptidase_C39"/>
</dbReference>
<comment type="caution">
    <text evidence="15">The sequence shown here is derived from an EMBL/GenBank/DDBJ whole genome shotgun (WGS) entry which is preliminary data.</text>
</comment>
<gene>
    <name evidence="15" type="primary">apxIB_1</name>
    <name evidence="15" type="ORF">NBEOAGPD_2438</name>
</gene>
<evidence type="ECO:0000256" key="10">
    <source>
        <dbReference type="SAM" id="MobiDB-lite"/>
    </source>
</evidence>
<comment type="similarity">
    <text evidence="2">Belongs to the ABC transporter superfamily.</text>
</comment>
<dbReference type="InterPro" id="IPR003439">
    <property type="entry name" value="ABC_transporter-like_ATP-bd"/>
</dbReference>
<protein>
    <submittedName>
        <fullName evidence="15">Toxin RTX-I translocation ATP-binding protein</fullName>
    </submittedName>
</protein>
<dbReference type="Pfam" id="PF00664">
    <property type="entry name" value="ABC_membrane"/>
    <property type="match status" value="1"/>
</dbReference>
<evidence type="ECO:0000256" key="4">
    <source>
        <dbReference type="ARBA" id="ARBA00022475"/>
    </source>
</evidence>
<evidence type="ECO:0000256" key="11">
    <source>
        <dbReference type="SAM" id="Phobius"/>
    </source>
</evidence>
<dbReference type="Gene3D" id="3.40.50.300">
    <property type="entry name" value="P-loop containing nucleotide triphosphate hydrolases"/>
    <property type="match status" value="1"/>
</dbReference>
<keyword evidence="5 11" id="KW-0812">Transmembrane</keyword>
<dbReference type="CDD" id="cd18588">
    <property type="entry name" value="ABC_6TM_CyaB_HlyB_like"/>
    <property type="match status" value="1"/>
</dbReference>
<dbReference type="InterPro" id="IPR039421">
    <property type="entry name" value="Type_1_exporter"/>
</dbReference>
<evidence type="ECO:0000256" key="3">
    <source>
        <dbReference type="ARBA" id="ARBA00022448"/>
    </source>
</evidence>
<feature type="transmembrane region" description="Helical" evidence="11">
    <location>
        <begin position="211"/>
        <end position="232"/>
    </location>
</feature>
<evidence type="ECO:0000256" key="8">
    <source>
        <dbReference type="ARBA" id="ARBA00022989"/>
    </source>
</evidence>
<feature type="domain" description="ABC transporter" evidence="12">
    <location>
        <begin position="493"/>
        <end position="728"/>
    </location>
</feature>
<dbReference type="EMBL" id="BPQM01000057">
    <property type="protein sequence ID" value="GJD79215.1"/>
    <property type="molecule type" value="Genomic_DNA"/>
</dbReference>
<dbReference type="PROSITE" id="PS50893">
    <property type="entry name" value="ABC_TRANSPORTER_2"/>
    <property type="match status" value="1"/>
</dbReference>
<proteinExistence type="inferred from homology"/>
<accession>A0AA37MAT9</accession>
<dbReference type="Proteomes" id="UP001055108">
    <property type="component" value="Unassembled WGS sequence"/>
</dbReference>
<dbReference type="SUPFAM" id="SSF52540">
    <property type="entry name" value="P-loop containing nucleoside triphosphate hydrolases"/>
    <property type="match status" value="1"/>
</dbReference>
<dbReference type="GO" id="GO:0030256">
    <property type="term" value="C:type I protein secretion system complex"/>
    <property type="evidence" value="ECO:0007669"/>
    <property type="project" value="InterPro"/>
</dbReference>
<feature type="domain" description="Peptidase C39" evidence="14">
    <location>
        <begin position="22"/>
        <end position="149"/>
    </location>
</feature>
<evidence type="ECO:0000256" key="6">
    <source>
        <dbReference type="ARBA" id="ARBA00022741"/>
    </source>
</evidence>
<evidence type="ECO:0000256" key="1">
    <source>
        <dbReference type="ARBA" id="ARBA00004651"/>
    </source>
</evidence>
<dbReference type="InterPro" id="IPR036640">
    <property type="entry name" value="ABC1_TM_sf"/>
</dbReference>
<dbReference type="GO" id="GO:0008233">
    <property type="term" value="F:peptidase activity"/>
    <property type="evidence" value="ECO:0007669"/>
    <property type="project" value="InterPro"/>
</dbReference>
<evidence type="ECO:0000256" key="5">
    <source>
        <dbReference type="ARBA" id="ARBA00022692"/>
    </source>
</evidence>
<dbReference type="GO" id="GO:0006508">
    <property type="term" value="P:proteolysis"/>
    <property type="evidence" value="ECO:0007669"/>
    <property type="project" value="InterPro"/>
</dbReference>
<dbReference type="NCBIfam" id="TIGR01846">
    <property type="entry name" value="type_I_sec_HlyB"/>
    <property type="match status" value="1"/>
</dbReference>
<dbReference type="GO" id="GO:0034040">
    <property type="term" value="F:ATPase-coupled lipid transmembrane transporter activity"/>
    <property type="evidence" value="ECO:0007669"/>
    <property type="project" value="TreeGrafter"/>
</dbReference>
<keyword evidence="9 11" id="KW-0472">Membrane</keyword>
<reference evidence="15" key="1">
    <citation type="journal article" date="2016" name="Front. Microbiol.">
        <title>Genome Sequence of the Piezophilic, Mesophilic Sulfate-Reducing Bacterium Desulfovibrio indicus J2T.</title>
        <authorList>
            <person name="Cao J."/>
            <person name="Maignien L."/>
            <person name="Shao Z."/>
            <person name="Alain K."/>
            <person name="Jebbar M."/>
        </authorList>
    </citation>
    <scope>NUCLEOTIDE SEQUENCE</scope>
    <source>
        <strain evidence="15">NBRC 103626</strain>
    </source>
</reference>
<dbReference type="Gene3D" id="1.20.1560.10">
    <property type="entry name" value="ABC transporter type 1, transmembrane domain"/>
    <property type="match status" value="1"/>
</dbReference>
<feature type="region of interest" description="Disordered" evidence="10">
    <location>
        <begin position="1"/>
        <end position="33"/>
    </location>
</feature>
<sequence length="737" mass="81224">MSTTPAPTAPTAAETPVQPQAQTQPPQPRPDSGLSALALVSSFHQVPCDSAQLAHELGVGERPSSAIDIVRGAKLLGLKARILKNQKPSRLESIPLPAILQTKDGRFVLIGRRHEDGTYRIIDAATRQVEQPKAAEFASETWDGTIVLVARRARMTDTPPEFGLAWFRPSLWRYRKPLMSVIVASLFVQLCALITPLFMQITIDKVLVHKGYSTLVLVVVGLILIGFFNVAIQYLRTYILTHTTSRIDVELGTKLFDHMLRLPLAYFETRAAGQTVARVRELEAVRNFLTGQGLSSVLDLLFTGVFFVIMFMYSTTLALIVLASIPCYVLVAALLRPLLRDKTKERFNRGAESQQFLVESVVGIQTIKAMAVEPTLRTHWEERLAAYVRSSFEGVMLANLGQNAIQYINKVASALVLFFGAQAVIAGELSVGSLIAFNMLMGQVTAPILRLSQLWQDFQQVRVSVERLGDVMNAPVESRAMAQASLPPARGGIQLRNIVFRYQQGGNEVLKNISLDIPAGQVVGIVGPSGSGKSTLTKLMQRLYQPEKGQVLVDGIDIAQVDPTWLRRQIGVVLQENLLFNRTVHENIALANPAMSRAQVVAVARLAGADEFINRLPLGYDTRIEERGGNLSGGQRQRLAIARALAINPRILIFDEATSALDYESERIIQENMRHIVRNRTVIIIAHRLAAVREADRIIALKDGVLVEDGSHAELLAKPTSLYGRLWRLQSGETIAA</sequence>
<dbReference type="InterPro" id="IPR027417">
    <property type="entry name" value="P-loop_NTPase"/>
</dbReference>
<dbReference type="GO" id="GO:0005886">
    <property type="term" value="C:plasma membrane"/>
    <property type="evidence" value="ECO:0007669"/>
    <property type="project" value="UniProtKB-SubCell"/>
</dbReference>
<dbReference type="RefSeq" id="WP_238303166.1">
    <property type="nucleotide sequence ID" value="NZ_BPQM01000057.1"/>
</dbReference>